<dbReference type="GO" id="GO:0003677">
    <property type="term" value="F:DNA binding"/>
    <property type="evidence" value="ECO:0007669"/>
    <property type="project" value="UniProtKB-KW"/>
</dbReference>
<gene>
    <name evidence="6" type="ORF">CWE21_09365</name>
</gene>
<name>A0A432XE28_9GAMM</name>
<dbReference type="Gene3D" id="3.40.50.10490">
    <property type="entry name" value="Glucose-6-phosphate isomerase like protein, domain 1"/>
    <property type="match status" value="1"/>
</dbReference>
<keyword evidence="3" id="KW-0804">Transcription</keyword>
<dbReference type="OrthoDB" id="3684496at2"/>
<dbReference type="SUPFAM" id="SSF53697">
    <property type="entry name" value="SIS domain"/>
    <property type="match status" value="1"/>
</dbReference>
<dbReference type="InterPro" id="IPR036388">
    <property type="entry name" value="WH-like_DNA-bd_sf"/>
</dbReference>
<protein>
    <submittedName>
        <fullName evidence="6">MurR/RpiR family transcriptional regulator</fullName>
    </submittedName>
</protein>
<dbReference type="RefSeq" id="WP_126834185.1">
    <property type="nucleotide sequence ID" value="NZ_PIPT01000007.1"/>
</dbReference>
<dbReference type="InterPro" id="IPR035472">
    <property type="entry name" value="RpiR-like_SIS"/>
</dbReference>
<dbReference type="InterPro" id="IPR047640">
    <property type="entry name" value="RpiR-like"/>
</dbReference>
<evidence type="ECO:0000313" key="6">
    <source>
        <dbReference type="EMBL" id="RUO46807.1"/>
    </source>
</evidence>
<keyword evidence="2" id="KW-0238">DNA-binding</keyword>
<dbReference type="InterPro" id="IPR000281">
    <property type="entry name" value="HTH_RpiR"/>
</dbReference>
<dbReference type="Gene3D" id="1.10.10.10">
    <property type="entry name" value="Winged helix-like DNA-binding domain superfamily/Winged helix DNA-binding domain"/>
    <property type="match status" value="1"/>
</dbReference>
<dbReference type="GO" id="GO:0003700">
    <property type="term" value="F:DNA-binding transcription factor activity"/>
    <property type="evidence" value="ECO:0007669"/>
    <property type="project" value="InterPro"/>
</dbReference>
<dbReference type="CDD" id="cd05013">
    <property type="entry name" value="SIS_RpiR"/>
    <property type="match status" value="1"/>
</dbReference>
<dbReference type="PANTHER" id="PTHR30514">
    <property type="entry name" value="GLUCOKINASE"/>
    <property type="match status" value="1"/>
</dbReference>
<evidence type="ECO:0000313" key="7">
    <source>
        <dbReference type="Proteomes" id="UP000286678"/>
    </source>
</evidence>
<dbReference type="PROSITE" id="PS51071">
    <property type="entry name" value="HTH_RPIR"/>
    <property type="match status" value="1"/>
</dbReference>
<evidence type="ECO:0000259" key="5">
    <source>
        <dbReference type="PROSITE" id="PS51464"/>
    </source>
</evidence>
<dbReference type="GO" id="GO:0097367">
    <property type="term" value="F:carbohydrate derivative binding"/>
    <property type="evidence" value="ECO:0007669"/>
    <property type="project" value="InterPro"/>
</dbReference>
<dbReference type="EMBL" id="PIPT01000007">
    <property type="protein sequence ID" value="RUO46807.1"/>
    <property type="molecule type" value="Genomic_DNA"/>
</dbReference>
<sequence length="281" mass="30869">MSCLLKIRAMRDDMSLIERKLADFILDNTHLLRDYSSQQLADAIGVSQSSVVKFSQKLGYRGYPDLKFAVNEAVISASSQQRRVTSHPSQERSIATSFRELRDATYAVLQGVADLNETEKLQHALKLLIAAETIQVAGFGKSAIVAKDFVLRLMQMGKVTLSSTDPALQIQMATTLSEGNVLFVVSDGGQNSDILKIVRQAKSKGAKVISLTRYGNNPTSILADIPIFALGGDTHVRTDSVLMQLGMQHLCHVLYVQMCQALKVDALLEESMNSHNLLDTK</sequence>
<accession>A0A432XE28</accession>
<dbReference type="Pfam" id="PF01418">
    <property type="entry name" value="HTH_6"/>
    <property type="match status" value="1"/>
</dbReference>
<reference evidence="7" key="1">
    <citation type="journal article" date="2018" name="Front. Microbiol.">
        <title>Genome-Based Analysis Reveals the Taxonomy and Diversity of the Family Idiomarinaceae.</title>
        <authorList>
            <person name="Liu Y."/>
            <person name="Lai Q."/>
            <person name="Shao Z."/>
        </authorList>
    </citation>
    <scope>NUCLEOTIDE SEQUENCE [LARGE SCALE GENOMIC DNA]</scope>
    <source>
        <strain evidence="7">SW15</strain>
    </source>
</reference>
<dbReference type="Pfam" id="PF01380">
    <property type="entry name" value="SIS"/>
    <property type="match status" value="1"/>
</dbReference>
<feature type="domain" description="HTH rpiR-type" evidence="4">
    <location>
        <begin position="1"/>
        <end position="77"/>
    </location>
</feature>
<dbReference type="PROSITE" id="PS51464">
    <property type="entry name" value="SIS"/>
    <property type="match status" value="1"/>
</dbReference>
<dbReference type="InterPro" id="IPR009057">
    <property type="entry name" value="Homeodomain-like_sf"/>
</dbReference>
<dbReference type="PANTHER" id="PTHR30514:SF17">
    <property type="entry name" value="HTH-TYPE TRANSCRIPTIONAL REGULATOR MURR"/>
    <property type="match status" value="1"/>
</dbReference>
<dbReference type="SUPFAM" id="SSF46689">
    <property type="entry name" value="Homeodomain-like"/>
    <property type="match status" value="1"/>
</dbReference>
<evidence type="ECO:0000256" key="3">
    <source>
        <dbReference type="ARBA" id="ARBA00023163"/>
    </source>
</evidence>
<evidence type="ECO:0000256" key="2">
    <source>
        <dbReference type="ARBA" id="ARBA00023125"/>
    </source>
</evidence>
<keyword evidence="1" id="KW-0805">Transcription regulation</keyword>
<keyword evidence="7" id="KW-1185">Reference proteome</keyword>
<dbReference type="GO" id="GO:1901135">
    <property type="term" value="P:carbohydrate derivative metabolic process"/>
    <property type="evidence" value="ECO:0007669"/>
    <property type="project" value="InterPro"/>
</dbReference>
<dbReference type="AlphaFoldDB" id="A0A432XE28"/>
<comment type="caution">
    <text evidence="6">The sequence shown here is derived from an EMBL/GenBank/DDBJ whole genome shotgun (WGS) entry which is preliminary data.</text>
</comment>
<dbReference type="InterPro" id="IPR001347">
    <property type="entry name" value="SIS_dom"/>
</dbReference>
<organism evidence="6 7">
    <name type="scientific">Pseudidiomarina aquimaris</name>
    <dbReference type="NCBI Taxonomy" id="641841"/>
    <lineage>
        <taxon>Bacteria</taxon>
        <taxon>Pseudomonadati</taxon>
        <taxon>Pseudomonadota</taxon>
        <taxon>Gammaproteobacteria</taxon>
        <taxon>Alteromonadales</taxon>
        <taxon>Idiomarinaceae</taxon>
        <taxon>Pseudidiomarina</taxon>
    </lineage>
</organism>
<proteinExistence type="predicted"/>
<evidence type="ECO:0000259" key="4">
    <source>
        <dbReference type="PROSITE" id="PS51071"/>
    </source>
</evidence>
<feature type="domain" description="SIS" evidence="5">
    <location>
        <begin position="124"/>
        <end position="264"/>
    </location>
</feature>
<evidence type="ECO:0000256" key="1">
    <source>
        <dbReference type="ARBA" id="ARBA00023015"/>
    </source>
</evidence>
<dbReference type="InterPro" id="IPR046348">
    <property type="entry name" value="SIS_dom_sf"/>
</dbReference>
<dbReference type="Proteomes" id="UP000286678">
    <property type="component" value="Unassembled WGS sequence"/>
</dbReference>